<evidence type="ECO:0000259" key="15">
    <source>
        <dbReference type="Pfam" id="PF25087"/>
    </source>
</evidence>
<evidence type="ECO:0000256" key="2">
    <source>
        <dbReference type="ARBA" id="ARBA00005208"/>
    </source>
</evidence>
<dbReference type="GO" id="GO:0003977">
    <property type="term" value="F:UDP-N-acetylglucosamine diphosphorylase activity"/>
    <property type="evidence" value="ECO:0007669"/>
    <property type="project" value="UniProtKB-EC"/>
</dbReference>
<dbReference type="InterPro" id="IPR029044">
    <property type="entry name" value="Nucleotide-diphossugar_trans"/>
</dbReference>
<dbReference type="RefSeq" id="WP_274925273.1">
    <property type="nucleotide sequence ID" value="NZ_JAKELO010000002.1"/>
</dbReference>
<dbReference type="SUPFAM" id="SSF51161">
    <property type="entry name" value="Trimeric LpxA-like enzymes"/>
    <property type="match status" value="1"/>
</dbReference>
<evidence type="ECO:0000256" key="6">
    <source>
        <dbReference type="ARBA" id="ARBA00012457"/>
    </source>
</evidence>
<comment type="similarity">
    <text evidence="3">In the C-terminal section; belongs to the transferase hexapeptide repeat family.</text>
</comment>
<comment type="pathway">
    <text evidence="1">Nucleotide-sugar biosynthesis; UDP-N-acetyl-alpha-D-glucosamine biosynthesis; N-acetyl-alpha-D-glucosamine 1-phosphate from alpha-D-glucosamine 6-phosphate (route II): step 2/2.</text>
</comment>
<evidence type="ECO:0000256" key="12">
    <source>
        <dbReference type="ARBA" id="ARBA00048247"/>
    </source>
</evidence>
<dbReference type="CDD" id="cd04181">
    <property type="entry name" value="NTP_transferase"/>
    <property type="match status" value="1"/>
</dbReference>
<dbReference type="InterPro" id="IPR050065">
    <property type="entry name" value="GlmU-like"/>
</dbReference>
<dbReference type="EMBL" id="JAKELO010000002">
    <property type="protein sequence ID" value="MDE4908653.1"/>
    <property type="molecule type" value="Genomic_DNA"/>
</dbReference>
<evidence type="ECO:0000256" key="8">
    <source>
        <dbReference type="ARBA" id="ARBA00022679"/>
    </source>
</evidence>
<dbReference type="Pfam" id="PF25087">
    <property type="entry name" value="GMPPB_C"/>
    <property type="match status" value="1"/>
</dbReference>
<keyword evidence="10" id="KW-0511">Multifunctional enzyme</keyword>
<dbReference type="EC" id="2.7.7.23" evidence="6"/>
<sequence>MLCVLLAAGEGKRMAPLTATRPKVMLPVANRPMIEHLICAVRDAGIDTFIIVVGYREKEIRDYFGNGERWGVSIRYMVQRTQSGTGDALRSAKGLVKGRFLLMNGDMIVTADDIRNVCASPAPAVGVVKSENPEQFGVITETGGKVTGIYEKSTNPPGNLINAGIYLFDDDIFAEVDRLVPSPRGEYELTDALEPAITRNELHAVPLTSWCDIGAPWNLLEANEDALSDMVTDIRGEVEDGVTLKGAVVLAEGSVIRSGTYIEGPCMIGAGCTIGPHVYIRGKTVIGNDCHIGHASELKNSVIFPRTKIPHFTYIGDSVVGSGCNFGAGTKVANLRHDKEHVKVGGVSTGRKKFGAVIGDNVLFGINCSINVGASIGRDVRVGPNTVVSGMIANESVLGRN</sequence>
<dbReference type="EC" id="2.3.1.157" evidence="5"/>
<comment type="catalytic activity">
    <reaction evidence="13">
        <text>N-acetyl-alpha-D-glucosamine 1-phosphate + UTP + H(+) = UDP-N-acetyl-alpha-D-glucosamine + diphosphate</text>
        <dbReference type="Rhea" id="RHEA:13509"/>
        <dbReference type="ChEBI" id="CHEBI:15378"/>
        <dbReference type="ChEBI" id="CHEBI:33019"/>
        <dbReference type="ChEBI" id="CHEBI:46398"/>
        <dbReference type="ChEBI" id="CHEBI:57705"/>
        <dbReference type="ChEBI" id="CHEBI:57776"/>
        <dbReference type="EC" id="2.7.7.23"/>
    </reaction>
</comment>
<feature type="domain" description="Mannose-1-phosphate guanyltransferase C-terminal" evidence="15">
    <location>
        <begin position="262"/>
        <end position="361"/>
    </location>
</feature>
<keyword evidence="17" id="KW-1185">Reference proteome</keyword>
<proteinExistence type="inferred from homology"/>
<evidence type="ECO:0000256" key="10">
    <source>
        <dbReference type="ARBA" id="ARBA00023268"/>
    </source>
</evidence>
<dbReference type="Gene3D" id="2.160.10.10">
    <property type="entry name" value="Hexapeptide repeat proteins"/>
    <property type="match status" value="1"/>
</dbReference>
<evidence type="ECO:0000256" key="9">
    <source>
        <dbReference type="ARBA" id="ARBA00022695"/>
    </source>
</evidence>
<dbReference type="InterPro" id="IPR023915">
    <property type="entry name" value="Bifunctiontional_GlmU_arc-type"/>
</dbReference>
<evidence type="ECO:0000256" key="11">
    <source>
        <dbReference type="ARBA" id="ARBA00023315"/>
    </source>
</evidence>
<dbReference type="CDD" id="cd05636">
    <property type="entry name" value="LbH_G1P_TT_C_like"/>
    <property type="match status" value="1"/>
</dbReference>
<comment type="similarity">
    <text evidence="4">In the N-terminal section; belongs to the N-acetylglucosamine-1-phosphate uridyltransferase family.</text>
</comment>
<organism evidence="16 17">
    <name type="scientific">Methanogenium marinum</name>
    <dbReference type="NCBI Taxonomy" id="348610"/>
    <lineage>
        <taxon>Archaea</taxon>
        <taxon>Methanobacteriati</taxon>
        <taxon>Methanobacteriota</taxon>
        <taxon>Stenosarchaea group</taxon>
        <taxon>Methanomicrobia</taxon>
        <taxon>Methanomicrobiales</taxon>
        <taxon>Methanomicrobiaceae</taxon>
        <taxon>Methanogenium</taxon>
    </lineage>
</organism>
<evidence type="ECO:0000313" key="17">
    <source>
        <dbReference type="Proteomes" id="UP001143747"/>
    </source>
</evidence>
<evidence type="ECO:0000256" key="1">
    <source>
        <dbReference type="ARBA" id="ARBA00005166"/>
    </source>
</evidence>
<evidence type="ECO:0000256" key="4">
    <source>
        <dbReference type="ARBA" id="ARBA00007947"/>
    </source>
</evidence>
<dbReference type="InterPro" id="IPR005835">
    <property type="entry name" value="NTP_transferase_dom"/>
</dbReference>
<name>A0A9Q4PYG1_9EURY</name>
<keyword evidence="11" id="KW-0012">Acyltransferase</keyword>
<keyword evidence="9" id="KW-0548">Nucleotidyltransferase</keyword>
<evidence type="ECO:0000256" key="5">
    <source>
        <dbReference type="ARBA" id="ARBA00012225"/>
    </source>
</evidence>
<accession>A0A9Q4PYG1</accession>
<dbReference type="SUPFAM" id="SSF53448">
    <property type="entry name" value="Nucleotide-diphospho-sugar transferases"/>
    <property type="match status" value="1"/>
</dbReference>
<evidence type="ECO:0000256" key="13">
    <source>
        <dbReference type="ARBA" id="ARBA00048493"/>
    </source>
</evidence>
<dbReference type="Proteomes" id="UP001143747">
    <property type="component" value="Unassembled WGS sequence"/>
</dbReference>
<dbReference type="AlphaFoldDB" id="A0A9Q4PYG1"/>
<comment type="caution">
    <text evidence="16">The sequence shown here is derived from an EMBL/GenBank/DDBJ whole genome shotgun (WGS) entry which is preliminary data.</text>
</comment>
<gene>
    <name evidence="16" type="ORF">L0665_08545</name>
</gene>
<evidence type="ECO:0000256" key="7">
    <source>
        <dbReference type="ARBA" id="ARBA00013414"/>
    </source>
</evidence>
<keyword evidence="8 16" id="KW-0808">Transferase</keyword>
<evidence type="ECO:0000259" key="14">
    <source>
        <dbReference type="Pfam" id="PF00483"/>
    </source>
</evidence>
<dbReference type="GO" id="GO:0019134">
    <property type="term" value="F:glucosamine-1-phosphate N-acetyltransferase activity"/>
    <property type="evidence" value="ECO:0007669"/>
    <property type="project" value="UniProtKB-EC"/>
</dbReference>
<dbReference type="Pfam" id="PF00483">
    <property type="entry name" value="NTP_transferase"/>
    <property type="match status" value="1"/>
</dbReference>
<feature type="domain" description="Nucleotidyl transferase" evidence="14">
    <location>
        <begin position="4"/>
        <end position="227"/>
    </location>
</feature>
<comment type="pathway">
    <text evidence="2">Nucleotide-sugar biosynthesis; UDP-N-acetyl-alpha-D-glucosamine biosynthesis; UDP-N-acetyl-alpha-D-glucosamine from N-acetyl-alpha-D-glucosamine 1-phosphate: step 1/1.</text>
</comment>
<comment type="catalytic activity">
    <reaction evidence="12">
        <text>alpha-D-glucosamine 1-phosphate + acetyl-CoA = N-acetyl-alpha-D-glucosamine 1-phosphate + CoA + H(+)</text>
        <dbReference type="Rhea" id="RHEA:13725"/>
        <dbReference type="ChEBI" id="CHEBI:15378"/>
        <dbReference type="ChEBI" id="CHEBI:57287"/>
        <dbReference type="ChEBI" id="CHEBI:57288"/>
        <dbReference type="ChEBI" id="CHEBI:57776"/>
        <dbReference type="ChEBI" id="CHEBI:58516"/>
        <dbReference type="EC" id="2.3.1.157"/>
    </reaction>
</comment>
<dbReference type="NCBIfam" id="TIGR03992">
    <property type="entry name" value="Arch_glmU"/>
    <property type="match status" value="1"/>
</dbReference>
<dbReference type="InterPro" id="IPR056729">
    <property type="entry name" value="GMPPB_C"/>
</dbReference>
<dbReference type="InterPro" id="IPR011004">
    <property type="entry name" value="Trimer_LpxA-like_sf"/>
</dbReference>
<protein>
    <recommendedName>
        <fullName evidence="7">Bifunctional protein GlmU</fullName>
        <ecNumber evidence="5">2.3.1.157</ecNumber>
        <ecNumber evidence="6">2.7.7.23</ecNumber>
    </recommendedName>
</protein>
<dbReference type="PANTHER" id="PTHR43584">
    <property type="entry name" value="NUCLEOTIDYL TRANSFERASE"/>
    <property type="match status" value="1"/>
</dbReference>
<dbReference type="PANTHER" id="PTHR43584:SF8">
    <property type="entry name" value="N-ACETYLMURAMATE ALPHA-1-PHOSPHATE URIDYLYLTRANSFERASE"/>
    <property type="match status" value="1"/>
</dbReference>
<evidence type="ECO:0000313" key="16">
    <source>
        <dbReference type="EMBL" id="MDE4908653.1"/>
    </source>
</evidence>
<dbReference type="Gene3D" id="3.90.550.10">
    <property type="entry name" value="Spore Coat Polysaccharide Biosynthesis Protein SpsA, Chain A"/>
    <property type="match status" value="1"/>
</dbReference>
<reference evidence="16" key="1">
    <citation type="submission" date="2022-01" db="EMBL/GenBank/DDBJ databases">
        <title>Draft genome of Methanogenium marinum DSM 15558.</title>
        <authorList>
            <person name="Chen S.-C."/>
            <person name="You Y.-T."/>
        </authorList>
    </citation>
    <scope>NUCLEOTIDE SEQUENCE</scope>
    <source>
        <strain evidence="16">DSM 15558</strain>
    </source>
</reference>
<evidence type="ECO:0000256" key="3">
    <source>
        <dbReference type="ARBA" id="ARBA00007707"/>
    </source>
</evidence>